<evidence type="ECO:0000313" key="2">
    <source>
        <dbReference type="Proteomes" id="UP000053477"/>
    </source>
</evidence>
<dbReference type="SUPFAM" id="SSF52047">
    <property type="entry name" value="RNI-like"/>
    <property type="match status" value="1"/>
</dbReference>
<dbReference type="Gene3D" id="3.80.10.10">
    <property type="entry name" value="Ribonuclease Inhibitor"/>
    <property type="match status" value="1"/>
</dbReference>
<organism evidence="1 2">
    <name type="scientific">Schizopora paradoxa</name>
    <dbReference type="NCBI Taxonomy" id="27342"/>
    <lineage>
        <taxon>Eukaryota</taxon>
        <taxon>Fungi</taxon>
        <taxon>Dikarya</taxon>
        <taxon>Basidiomycota</taxon>
        <taxon>Agaricomycotina</taxon>
        <taxon>Agaricomycetes</taxon>
        <taxon>Hymenochaetales</taxon>
        <taxon>Schizoporaceae</taxon>
        <taxon>Schizopora</taxon>
    </lineage>
</organism>
<name>A0A0H2R5R3_9AGAM</name>
<dbReference type="InterPro" id="IPR032675">
    <property type="entry name" value="LRR_dom_sf"/>
</dbReference>
<dbReference type="InParanoid" id="A0A0H2R5R3"/>
<keyword evidence="2" id="KW-1185">Reference proteome</keyword>
<dbReference type="OrthoDB" id="2269034at2759"/>
<dbReference type="Gene3D" id="1.20.1280.50">
    <property type="match status" value="1"/>
</dbReference>
<dbReference type="EMBL" id="KQ086188">
    <property type="protein sequence ID" value="KLO06687.1"/>
    <property type="molecule type" value="Genomic_DNA"/>
</dbReference>
<proteinExistence type="predicted"/>
<sequence>MDFNRTLTKDTQTHQDPIVVADNENDPSWQSEDCMIKVATPLRATPISALPSEIIAQIFGLVVASKEIDLDVEKKGTSPQILYGANSTQAVTKRACVPLRLSHVCKRWMAIAIDSRILWTELYLRTDGLGQGNTNAREMSSLFARRSKSAPLFISIGLSPKTRSAFSAIGPETAMQQFEDIHQRALEEKAELLPELKSVKVHIVSGVLTPAKVFPLTEERYHWHYEVDGEAIAGNQNAVLSVEGRRRVRNFFNIDDYRAIGFAVTHLRLNDTNGMKTLSPRELYATIREMPMLENLVVHIDVGGDDEQALPMDVMEMKHLRVLDLSWDSDDTVGGQALDFINAPELEDLALAGDILEWETWDYLFNFLARPKRCNLKTLMLEHMNCTVIRMEECLNMMQSLTELTLEDCTFSDEILESLTRTNDLGSSVLSRLRCLCFITIGDCTGASLIRCIEKSQRDSQTLRKLYVLNCALVNEDHCDNLRELLQHCEEGDIEVFPSEIWETEESASEMDESSDDDLH</sequence>
<protein>
    <submittedName>
        <fullName evidence="1">Uncharacterized protein</fullName>
    </submittedName>
</protein>
<dbReference type="Proteomes" id="UP000053477">
    <property type="component" value="Unassembled WGS sequence"/>
</dbReference>
<accession>A0A0H2R5R3</accession>
<gene>
    <name evidence="1" type="ORF">SCHPADRAFT_1002207</name>
</gene>
<evidence type="ECO:0000313" key="1">
    <source>
        <dbReference type="EMBL" id="KLO06687.1"/>
    </source>
</evidence>
<dbReference type="AlphaFoldDB" id="A0A0H2R5R3"/>
<dbReference type="STRING" id="27342.A0A0H2R5R3"/>
<reference evidence="1 2" key="1">
    <citation type="submission" date="2015-04" db="EMBL/GenBank/DDBJ databases">
        <title>Complete genome sequence of Schizopora paradoxa KUC8140, a cosmopolitan wood degrader in East Asia.</title>
        <authorList>
            <consortium name="DOE Joint Genome Institute"/>
            <person name="Min B."/>
            <person name="Park H."/>
            <person name="Jang Y."/>
            <person name="Kim J.-J."/>
            <person name="Kim K.H."/>
            <person name="Pangilinan J."/>
            <person name="Lipzen A."/>
            <person name="Riley R."/>
            <person name="Grigoriev I.V."/>
            <person name="Spatafora J.W."/>
            <person name="Choi I.-G."/>
        </authorList>
    </citation>
    <scope>NUCLEOTIDE SEQUENCE [LARGE SCALE GENOMIC DNA]</scope>
    <source>
        <strain evidence="1 2">KUC8140</strain>
    </source>
</reference>